<name>A0A382EHF8_9ZZZZ</name>
<proteinExistence type="predicted"/>
<dbReference type="PANTHER" id="PTHR48078">
    <property type="entry name" value="THREONINE DEHYDRATASE, MITOCHONDRIAL-RELATED"/>
    <property type="match status" value="1"/>
</dbReference>
<accession>A0A382EHF8</accession>
<reference evidence="5" key="1">
    <citation type="submission" date="2018-05" db="EMBL/GenBank/DDBJ databases">
        <authorList>
            <person name="Lanie J.A."/>
            <person name="Ng W.-L."/>
            <person name="Kazmierczak K.M."/>
            <person name="Andrzejewski T.M."/>
            <person name="Davidsen T.M."/>
            <person name="Wayne K.J."/>
            <person name="Tettelin H."/>
            <person name="Glass J.I."/>
            <person name="Rusch D."/>
            <person name="Podicherti R."/>
            <person name="Tsui H.-C.T."/>
            <person name="Winkler M.E."/>
        </authorList>
    </citation>
    <scope>NUCLEOTIDE SEQUENCE</scope>
</reference>
<dbReference type="InterPro" id="IPR036052">
    <property type="entry name" value="TrpB-like_PALP_sf"/>
</dbReference>
<dbReference type="GO" id="GO:0006567">
    <property type="term" value="P:L-threonine catabolic process"/>
    <property type="evidence" value="ECO:0007669"/>
    <property type="project" value="TreeGrafter"/>
</dbReference>
<dbReference type="InterPro" id="IPR050147">
    <property type="entry name" value="Ser/Thr_Dehydratase"/>
</dbReference>
<dbReference type="SUPFAM" id="SSF53686">
    <property type="entry name" value="Tryptophan synthase beta subunit-like PLP-dependent enzymes"/>
    <property type="match status" value="1"/>
</dbReference>
<organism evidence="5">
    <name type="scientific">marine metagenome</name>
    <dbReference type="NCBI Taxonomy" id="408172"/>
    <lineage>
        <taxon>unclassified sequences</taxon>
        <taxon>metagenomes</taxon>
        <taxon>ecological metagenomes</taxon>
    </lineage>
</organism>
<dbReference type="AlphaFoldDB" id="A0A382EHF8"/>
<evidence type="ECO:0000256" key="1">
    <source>
        <dbReference type="ARBA" id="ARBA00001933"/>
    </source>
</evidence>
<dbReference type="GO" id="GO:0006565">
    <property type="term" value="P:L-serine catabolic process"/>
    <property type="evidence" value="ECO:0007669"/>
    <property type="project" value="TreeGrafter"/>
</dbReference>
<evidence type="ECO:0000313" key="5">
    <source>
        <dbReference type="EMBL" id="SVB49772.1"/>
    </source>
</evidence>
<gene>
    <name evidence="5" type="ORF">METZ01_LOCUS202626</name>
</gene>
<protein>
    <recommendedName>
        <fullName evidence="4">Tryptophan synthase beta chain-like PALP domain-containing protein</fullName>
    </recommendedName>
</protein>
<feature type="domain" description="Tryptophan synthase beta chain-like PALP" evidence="4">
    <location>
        <begin position="117"/>
        <end position="420"/>
    </location>
</feature>
<evidence type="ECO:0000256" key="3">
    <source>
        <dbReference type="ARBA" id="ARBA00023239"/>
    </source>
</evidence>
<keyword evidence="2" id="KW-0663">Pyridoxal phosphate</keyword>
<evidence type="ECO:0000256" key="2">
    <source>
        <dbReference type="ARBA" id="ARBA00022898"/>
    </source>
</evidence>
<dbReference type="PANTHER" id="PTHR48078:SF6">
    <property type="entry name" value="L-THREONINE DEHYDRATASE CATABOLIC TDCB"/>
    <property type="match status" value="1"/>
</dbReference>
<keyword evidence="3" id="KW-0456">Lyase</keyword>
<dbReference type="InterPro" id="IPR001926">
    <property type="entry name" value="TrpB-like_PALP"/>
</dbReference>
<dbReference type="Pfam" id="PF00291">
    <property type="entry name" value="PALP"/>
    <property type="match status" value="1"/>
</dbReference>
<dbReference type="GO" id="GO:0004794">
    <property type="term" value="F:threonine deaminase activity"/>
    <property type="evidence" value="ECO:0007669"/>
    <property type="project" value="TreeGrafter"/>
</dbReference>
<comment type="cofactor">
    <cofactor evidence="1">
        <name>pyridoxal 5'-phosphate</name>
        <dbReference type="ChEBI" id="CHEBI:597326"/>
    </cofactor>
</comment>
<dbReference type="GO" id="GO:0003941">
    <property type="term" value="F:L-serine ammonia-lyase activity"/>
    <property type="evidence" value="ECO:0007669"/>
    <property type="project" value="TreeGrafter"/>
</dbReference>
<sequence length="445" mass="49332">MQDTAYLKCIIPKCGKEYVISSTRIHCDCGNLLDVKYKNTPSSKLKAIFYQRHNPQGSIFNESGVWRFRELLNFCQIDTENLEQCSKNLVSLDGAEGRQSKPYHMSKVAEFIEINSEKLMLQPEGYNPSGSFKDNGMSAAVTHAKMVNAKKIICASTGNTSASAGMFAANENIECDVYIPEGEISPGKLSQAYQFGTQLIQVKGNFDDAFLKSLDAIKESGGYTVNSVNPFRIEGQKTILYRALEFIDWEVPDWIVYPGGALGNASSCGKSIMELYEWGWIKKIPRILIVNAEGANTLNVLYNGKFDDTELRWNNGKPNVELIERYYSKMQKEQIRPKTKATAIQIGKPSNMLKGLRALEFSDGIVTSVTDKEMLDGMSVVGLNGFDCEMASGAVPAGIKKLLAGDVIKKDDVIIGILTGRQKEPLLPINYHNDPSNKFARPPKS</sequence>
<dbReference type="GO" id="GO:0009097">
    <property type="term" value="P:isoleucine biosynthetic process"/>
    <property type="evidence" value="ECO:0007669"/>
    <property type="project" value="TreeGrafter"/>
</dbReference>
<dbReference type="EMBL" id="UINC01044385">
    <property type="protein sequence ID" value="SVB49772.1"/>
    <property type="molecule type" value="Genomic_DNA"/>
</dbReference>
<evidence type="ECO:0000259" key="4">
    <source>
        <dbReference type="Pfam" id="PF00291"/>
    </source>
</evidence>
<dbReference type="Gene3D" id="3.40.50.1100">
    <property type="match status" value="2"/>
</dbReference>